<comment type="similarity">
    <text evidence="1">Belongs to the 'GDSL' lipolytic enzyme family.</text>
</comment>
<dbReference type="AlphaFoldDB" id="A0AAD9X7S9"/>
<evidence type="ECO:0000256" key="2">
    <source>
        <dbReference type="ARBA" id="ARBA00022729"/>
    </source>
</evidence>
<proteinExistence type="inferred from homology"/>
<evidence type="ECO:0008006" key="6">
    <source>
        <dbReference type="Google" id="ProtNLM"/>
    </source>
</evidence>
<feature type="chain" id="PRO_5042253073" description="GDSL esterase/lipase 1-like" evidence="3">
    <location>
        <begin position="25"/>
        <end position="673"/>
    </location>
</feature>
<keyword evidence="2 3" id="KW-0732">Signal</keyword>
<dbReference type="Gene3D" id="3.40.50.1110">
    <property type="entry name" value="SGNH hydrolase"/>
    <property type="match status" value="2"/>
</dbReference>
<evidence type="ECO:0000313" key="5">
    <source>
        <dbReference type="Proteomes" id="UP001280121"/>
    </source>
</evidence>
<dbReference type="SUPFAM" id="SSF52266">
    <property type="entry name" value="SGNH hydrolase"/>
    <property type="match status" value="2"/>
</dbReference>
<dbReference type="Proteomes" id="UP001280121">
    <property type="component" value="Unassembled WGS sequence"/>
</dbReference>
<keyword evidence="5" id="KW-1185">Reference proteome</keyword>
<name>A0AAD9X7S9_9ROSI</name>
<reference evidence="4" key="1">
    <citation type="journal article" date="2023" name="Plant J.">
        <title>Genome sequences and population genomics provide insights into the demographic history, inbreeding, and mutation load of two 'living fossil' tree species of Dipteronia.</title>
        <authorList>
            <person name="Feng Y."/>
            <person name="Comes H.P."/>
            <person name="Chen J."/>
            <person name="Zhu S."/>
            <person name="Lu R."/>
            <person name="Zhang X."/>
            <person name="Li P."/>
            <person name="Qiu J."/>
            <person name="Olsen K.M."/>
            <person name="Qiu Y."/>
        </authorList>
    </citation>
    <scope>NUCLEOTIDE SEQUENCE</scope>
    <source>
        <strain evidence="4">KIB01</strain>
    </source>
</reference>
<dbReference type="Pfam" id="PF00657">
    <property type="entry name" value="Lipase_GDSL"/>
    <property type="match status" value="2"/>
</dbReference>
<dbReference type="GO" id="GO:0016298">
    <property type="term" value="F:lipase activity"/>
    <property type="evidence" value="ECO:0007669"/>
    <property type="project" value="TreeGrafter"/>
</dbReference>
<dbReference type="EMBL" id="JANJYI010000004">
    <property type="protein sequence ID" value="KAK2654541.1"/>
    <property type="molecule type" value="Genomic_DNA"/>
</dbReference>
<gene>
    <name evidence="4" type="ORF">Ddye_014397</name>
</gene>
<sequence length="673" mass="75332">MARTSSLIFLFFLYYLFIFSTSFGAKRSEKEEAAALFIFGDSFLDAGNNNYINTTTLDQANFWPYGETFFRFPTGRFSDGRLISDFIAEYAKLLLIPPFLQPGAQRYYNGVNFASAGAGALVETFQGAVINLKTQLNYSKKVGSWLREKLGNDEAKLIISRAVYLFSIGTNDYTSPFLTNNFTLLNSSSHSEYVGIVIGNLTTVIKEIYESGGRKFAFTNLPTLGCLPAMRIIRTEDNGRCLKKVSSLAKLHNKALSKLLFDLNKQLKGFKYSIFDMNRRLRERMDHPSKYGFKEGETACCGTGEFRGVFSCGGKRPVKEFQLCHLKLPKKVHVALFIFGDSYFDAGNNNYINTTADYQANFWPYGESFFNYPTGRFSDGLLVSDFIAEYAKLPLISTFLQSSNDQYTCGVNFASAGAGALVETHQGLVINLKTQLNYFKIVEQQLKQKLGDAAAKKLISKAVHLFSIGSNDYFTLFSTNSSVLQSHNSKLEYVEMVIGNLTNTIKEIYDEGGRKFGFLNLLPLGCIPSMKVLIVPGSTSGNSCQEDGTELAKLHNKVLSESLQELERVLEGFRYSYHDFYGSLIERMNNPEAYGFKGATACCGSGTYRGILSCGGKREIKEYEVCEKPSEYLFFDADHPSEMASKQVAELMWSSEIPNVTGPYNLKTLFHHI</sequence>
<dbReference type="FunFam" id="3.40.50.1110:FF:000003">
    <property type="entry name" value="GDSL esterase/lipase APG"/>
    <property type="match status" value="2"/>
</dbReference>
<organism evidence="4 5">
    <name type="scientific">Dipteronia dyeriana</name>
    <dbReference type="NCBI Taxonomy" id="168575"/>
    <lineage>
        <taxon>Eukaryota</taxon>
        <taxon>Viridiplantae</taxon>
        <taxon>Streptophyta</taxon>
        <taxon>Embryophyta</taxon>
        <taxon>Tracheophyta</taxon>
        <taxon>Spermatophyta</taxon>
        <taxon>Magnoliopsida</taxon>
        <taxon>eudicotyledons</taxon>
        <taxon>Gunneridae</taxon>
        <taxon>Pentapetalae</taxon>
        <taxon>rosids</taxon>
        <taxon>malvids</taxon>
        <taxon>Sapindales</taxon>
        <taxon>Sapindaceae</taxon>
        <taxon>Hippocastanoideae</taxon>
        <taxon>Acereae</taxon>
        <taxon>Dipteronia</taxon>
    </lineage>
</organism>
<dbReference type="InterPro" id="IPR044552">
    <property type="entry name" value="GLIP1-5/GLL25"/>
</dbReference>
<accession>A0AAD9X7S9</accession>
<evidence type="ECO:0000313" key="4">
    <source>
        <dbReference type="EMBL" id="KAK2654541.1"/>
    </source>
</evidence>
<dbReference type="CDD" id="cd01837">
    <property type="entry name" value="SGNH_plant_lipase_like"/>
    <property type="match status" value="2"/>
</dbReference>
<comment type="caution">
    <text evidence="4">The sequence shown here is derived from an EMBL/GenBank/DDBJ whole genome shotgun (WGS) entry which is preliminary data.</text>
</comment>
<evidence type="ECO:0000256" key="1">
    <source>
        <dbReference type="ARBA" id="ARBA00008668"/>
    </source>
</evidence>
<feature type="signal peptide" evidence="3">
    <location>
        <begin position="1"/>
        <end position="24"/>
    </location>
</feature>
<dbReference type="InterPro" id="IPR001087">
    <property type="entry name" value="GDSL"/>
</dbReference>
<dbReference type="InterPro" id="IPR035669">
    <property type="entry name" value="SGNH_plant_lipase-like"/>
</dbReference>
<protein>
    <recommendedName>
        <fullName evidence="6">GDSL esterase/lipase 1-like</fullName>
    </recommendedName>
</protein>
<dbReference type="PANTHER" id="PTHR45966:SF1">
    <property type="entry name" value="GDSL ESTERASE_LIPASE 1-RELATED"/>
    <property type="match status" value="1"/>
</dbReference>
<evidence type="ECO:0000256" key="3">
    <source>
        <dbReference type="SAM" id="SignalP"/>
    </source>
</evidence>
<dbReference type="InterPro" id="IPR036514">
    <property type="entry name" value="SGNH_hydro_sf"/>
</dbReference>
<dbReference type="PANTHER" id="PTHR45966">
    <property type="entry name" value="GDSL-LIKE LIPASE/ACYLHYDROLASE"/>
    <property type="match status" value="1"/>
</dbReference>